<dbReference type="RefSeq" id="WP_139183254.1">
    <property type="nucleotide sequence ID" value="NZ_CP048813.1"/>
</dbReference>
<evidence type="ECO:0000313" key="1">
    <source>
        <dbReference type="EMBL" id="SDI32107.1"/>
    </source>
</evidence>
<keyword evidence="2" id="KW-1185">Reference proteome</keyword>
<dbReference type="Proteomes" id="UP000183263">
    <property type="component" value="Unassembled WGS sequence"/>
</dbReference>
<organism evidence="1 2">
    <name type="scientific">Rhodococcus triatomae</name>
    <dbReference type="NCBI Taxonomy" id="300028"/>
    <lineage>
        <taxon>Bacteria</taxon>
        <taxon>Bacillati</taxon>
        <taxon>Actinomycetota</taxon>
        <taxon>Actinomycetes</taxon>
        <taxon>Mycobacteriales</taxon>
        <taxon>Nocardiaceae</taxon>
        <taxon>Rhodococcus</taxon>
    </lineage>
</organism>
<reference evidence="1 2" key="1">
    <citation type="submission" date="2016-10" db="EMBL/GenBank/DDBJ databases">
        <authorList>
            <person name="de Groot N.N."/>
        </authorList>
    </citation>
    <scope>NUCLEOTIDE SEQUENCE [LARGE SCALE GENOMIC DNA]</scope>
    <source>
        <strain evidence="1 2">DSM 44892</strain>
    </source>
</reference>
<dbReference type="EMBL" id="FNDN01000006">
    <property type="protein sequence ID" value="SDI32107.1"/>
    <property type="molecule type" value="Genomic_DNA"/>
</dbReference>
<protein>
    <submittedName>
        <fullName evidence="1">Uncharacterized protein</fullName>
    </submittedName>
</protein>
<accession>A0A1G8JM79</accession>
<sequence>MRAFRTKLDTDVVRAELAARAEHAHLRFRVALDSLLAACGWYVLADIGPRRLVLAFEDAAVLEREEGQFRTYSDYETAAQGALAEARAAVTDIPDALEDSSLEGLALLADRVSHTVTGFVAPRLDRRAAACRVVTVSQAHSLVDRVQRPYLGALDIAATARHLDGDPEQVIRPMGALAARWEAFPDSRHACATDIVDCADDYLARTWAVPS</sequence>
<evidence type="ECO:0000313" key="2">
    <source>
        <dbReference type="Proteomes" id="UP000183263"/>
    </source>
</evidence>
<name>A0A1G8JM79_9NOCA</name>
<proteinExistence type="predicted"/>
<dbReference type="AlphaFoldDB" id="A0A1G8JM79"/>
<gene>
    <name evidence="1" type="ORF">SAMN05444695_106224</name>
</gene>